<dbReference type="NCBIfam" id="NF003995">
    <property type="entry name" value="PRK05472.2-4"/>
    <property type="match status" value="1"/>
</dbReference>
<dbReference type="InterPro" id="IPR036390">
    <property type="entry name" value="WH_DNA-bd_sf"/>
</dbReference>
<comment type="subunit">
    <text evidence="6">Homodimer.</text>
</comment>
<name>A0A928DPB7_9BACT</name>
<dbReference type="SUPFAM" id="SSF46785">
    <property type="entry name" value="Winged helix' DNA-binding domain"/>
    <property type="match status" value="1"/>
</dbReference>
<evidence type="ECO:0000313" key="8">
    <source>
        <dbReference type="EMBL" id="MBE6420530.1"/>
    </source>
</evidence>
<evidence type="ECO:0000256" key="3">
    <source>
        <dbReference type="ARBA" id="ARBA00023015"/>
    </source>
</evidence>
<dbReference type="EMBL" id="SUVG01000001">
    <property type="protein sequence ID" value="MBE6420530.1"/>
    <property type="molecule type" value="Genomic_DNA"/>
</dbReference>
<comment type="caution">
    <text evidence="8">The sequence shown here is derived from an EMBL/GenBank/DDBJ whole genome shotgun (WGS) entry which is preliminary data.</text>
</comment>
<dbReference type="InterPro" id="IPR036388">
    <property type="entry name" value="WH-like_DNA-bd_sf"/>
</dbReference>
<keyword evidence="6" id="KW-0520">NAD</keyword>
<sequence>MDIGISTSLLLKGGPMGLSSRRKEISTQTIRRLPQYLRIFYNLHAYGRELVSSTTLAEETHLLPIVIKKDLQAVGVPSKLRAGFKVAGAIEVIEEFLGWNNLNKAFLVGVGHLGAALLGFDGFKNHGLEIVAAFDTHPEKVGNKVHGIPVYHTAQLAGVIEEKNLKIAVLTVPATSAQGITDTLIKAGIKAIWNFAPVNLAVPADVVVQKEDISSGLAELCAKLKSK</sequence>
<dbReference type="Pfam" id="PF06971">
    <property type="entry name" value="Put_DNA-bind_N"/>
    <property type="match status" value="1"/>
</dbReference>
<organism evidence="8 9">
    <name type="scientific">Candidatus Avelusimicrobium gallicola</name>
    <dbReference type="NCBI Taxonomy" id="2562704"/>
    <lineage>
        <taxon>Bacteria</taxon>
        <taxon>Pseudomonadati</taxon>
        <taxon>Elusimicrobiota</taxon>
        <taxon>Elusimicrobia</taxon>
        <taxon>Elusimicrobiales</taxon>
        <taxon>Elusimicrobiaceae</taxon>
        <taxon>Candidatus Avelusimicrobium</taxon>
    </lineage>
</organism>
<keyword evidence="1 6" id="KW-0963">Cytoplasm</keyword>
<dbReference type="HAMAP" id="MF_01131">
    <property type="entry name" value="Rex"/>
    <property type="match status" value="1"/>
</dbReference>
<dbReference type="NCBIfam" id="NF003996">
    <property type="entry name" value="PRK05472.2-5"/>
    <property type="match status" value="1"/>
</dbReference>
<dbReference type="PANTHER" id="PTHR35786:SF1">
    <property type="entry name" value="REDOX-SENSING TRANSCRIPTIONAL REPRESSOR REX 1"/>
    <property type="match status" value="1"/>
</dbReference>
<keyword evidence="5 6" id="KW-0804">Transcription</keyword>
<evidence type="ECO:0000256" key="5">
    <source>
        <dbReference type="ARBA" id="ARBA00023163"/>
    </source>
</evidence>
<protein>
    <recommendedName>
        <fullName evidence="6">Redox-sensing transcriptional repressor Rex</fullName>
    </recommendedName>
</protein>
<keyword evidence="4 6" id="KW-0238">DNA-binding</keyword>
<evidence type="ECO:0000313" key="9">
    <source>
        <dbReference type="Proteomes" id="UP000725649"/>
    </source>
</evidence>
<dbReference type="Gene3D" id="1.10.10.10">
    <property type="entry name" value="Winged helix-like DNA-binding domain superfamily/Winged helix DNA-binding domain"/>
    <property type="match status" value="1"/>
</dbReference>
<accession>A0A928DPB7</accession>
<feature type="domain" description="CoA-binding" evidence="7">
    <location>
        <begin position="98"/>
        <end position="199"/>
    </location>
</feature>
<comment type="function">
    <text evidence="6">Modulates transcription in response to changes in cellular NADH/NAD(+) redox state.</text>
</comment>
<evidence type="ECO:0000256" key="6">
    <source>
        <dbReference type="HAMAP-Rule" id="MF_01131"/>
    </source>
</evidence>
<dbReference type="Proteomes" id="UP000725649">
    <property type="component" value="Unassembled WGS sequence"/>
</dbReference>
<evidence type="ECO:0000256" key="2">
    <source>
        <dbReference type="ARBA" id="ARBA00022491"/>
    </source>
</evidence>
<dbReference type="InterPro" id="IPR022876">
    <property type="entry name" value="Tscrpt_rep_Rex"/>
</dbReference>
<dbReference type="GO" id="GO:0003677">
    <property type="term" value="F:DNA binding"/>
    <property type="evidence" value="ECO:0007669"/>
    <property type="project" value="UniProtKB-UniRule"/>
</dbReference>
<proteinExistence type="inferred from homology"/>
<dbReference type="PANTHER" id="PTHR35786">
    <property type="entry name" value="REDOX-SENSING TRANSCRIPTIONAL REPRESSOR REX"/>
    <property type="match status" value="1"/>
</dbReference>
<dbReference type="AlphaFoldDB" id="A0A928DPB7"/>
<evidence type="ECO:0000256" key="1">
    <source>
        <dbReference type="ARBA" id="ARBA00022490"/>
    </source>
</evidence>
<evidence type="ECO:0000259" key="7">
    <source>
        <dbReference type="SMART" id="SM00881"/>
    </source>
</evidence>
<feature type="DNA-binding region" description="H-T-H motif" evidence="6">
    <location>
        <begin position="35"/>
        <end position="74"/>
    </location>
</feature>
<dbReference type="InterPro" id="IPR009718">
    <property type="entry name" value="Rex_DNA-bd_C_dom"/>
</dbReference>
<dbReference type="SMART" id="SM00881">
    <property type="entry name" value="CoA_binding"/>
    <property type="match status" value="1"/>
</dbReference>
<dbReference type="Pfam" id="PF02629">
    <property type="entry name" value="CoA_binding"/>
    <property type="match status" value="1"/>
</dbReference>
<keyword evidence="2 6" id="KW-0678">Repressor</keyword>
<keyword evidence="3 6" id="KW-0805">Transcription regulation</keyword>
<comment type="similarity">
    <text evidence="6">Belongs to the transcriptional regulatory Rex family.</text>
</comment>
<dbReference type="InterPro" id="IPR036291">
    <property type="entry name" value="NAD(P)-bd_dom_sf"/>
</dbReference>
<dbReference type="GO" id="GO:0051775">
    <property type="term" value="P:response to redox state"/>
    <property type="evidence" value="ECO:0007669"/>
    <property type="project" value="InterPro"/>
</dbReference>
<comment type="subcellular location">
    <subcellularLocation>
        <location evidence="6">Cytoplasm</location>
    </subcellularLocation>
</comment>
<dbReference type="GO" id="GO:0045892">
    <property type="term" value="P:negative regulation of DNA-templated transcription"/>
    <property type="evidence" value="ECO:0007669"/>
    <property type="project" value="InterPro"/>
</dbReference>
<feature type="binding site" evidence="6">
    <location>
        <begin position="109"/>
        <end position="114"/>
    </location>
    <ligand>
        <name>NAD(+)</name>
        <dbReference type="ChEBI" id="CHEBI:57540"/>
    </ligand>
</feature>
<gene>
    <name evidence="6" type="primary">rex</name>
    <name evidence="8" type="ORF">E7027_00025</name>
</gene>
<evidence type="ECO:0000256" key="4">
    <source>
        <dbReference type="ARBA" id="ARBA00023125"/>
    </source>
</evidence>
<dbReference type="SUPFAM" id="SSF51735">
    <property type="entry name" value="NAD(P)-binding Rossmann-fold domains"/>
    <property type="match status" value="1"/>
</dbReference>
<reference evidence="8" key="1">
    <citation type="submission" date="2019-04" db="EMBL/GenBank/DDBJ databases">
        <title>Evolution of Biomass-Degrading Anaerobic Consortia Revealed by Metagenomics.</title>
        <authorList>
            <person name="Peng X."/>
        </authorList>
    </citation>
    <scope>NUCLEOTIDE SEQUENCE</scope>
    <source>
        <strain evidence="8">SIG66</strain>
    </source>
</reference>
<dbReference type="InterPro" id="IPR003781">
    <property type="entry name" value="CoA-bd"/>
</dbReference>
<dbReference type="GO" id="GO:0003700">
    <property type="term" value="F:DNA-binding transcription factor activity"/>
    <property type="evidence" value="ECO:0007669"/>
    <property type="project" value="UniProtKB-UniRule"/>
</dbReference>
<dbReference type="GO" id="GO:0005737">
    <property type="term" value="C:cytoplasm"/>
    <property type="evidence" value="ECO:0007669"/>
    <property type="project" value="UniProtKB-SubCell"/>
</dbReference>
<dbReference type="NCBIfam" id="NF003994">
    <property type="entry name" value="PRK05472.2-3"/>
    <property type="match status" value="1"/>
</dbReference>
<dbReference type="Gene3D" id="3.40.50.720">
    <property type="entry name" value="NAD(P)-binding Rossmann-like Domain"/>
    <property type="match status" value="1"/>
</dbReference>